<comment type="subcellular location">
    <subcellularLocation>
        <location evidence="1">Cell membrane</location>
        <topology evidence="1">Multi-pass membrane protein</topology>
    </subcellularLocation>
</comment>
<keyword evidence="3 6" id="KW-0812">Transmembrane</keyword>
<dbReference type="GO" id="GO:0005886">
    <property type="term" value="C:plasma membrane"/>
    <property type="evidence" value="ECO:0007669"/>
    <property type="project" value="UniProtKB-SubCell"/>
</dbReference>
<dbReference type="RefSeq" id="WP_094943689.1">
    <property type="nucleotide sequence ID" value="NZ_NOKQ01000220.1"/>
</dbReference>
<feature type="transmembrane region" description="Helical" evidence="6">
    <location>
        <begin position="118"/>
        <end position="138"/>
    </location>
</feature>
<dbReference type="Proteomes" id="UP000217065">
    <property type="component" value="Unassembled WGS sequence"/>
</dbReference>
<feature type="transmembrane region" description="Helical" evidence="6">
    <location>
        <begin position="355"/>
        <end position="373"/>
    </location>
</feature>
<comment type="caution">
    <text evidence="7">The sequence shown here is derived from an EMBL/GenBank/DDBJ whole genome shotgun (WGS) entry which is preliminary data.</text>
</comment>
<dbReference type="PIRSF" id="PIRSF038958">
    <property type="entry name" value="PG_synth_SpoVB"/>
    <property type="match status" value="1"/>
</dbReference>
<dbReference type="Pfam" id="PF01943">
    <property type="entry name" value="Polysacc_synt"/>
    <property type="match status" value="1"/>
</dbReference>
<dbReference type="InterPro" id="IPR050833">
    <property type="entry name" value="Poly_Biosynth_Transport"/>
</dbReference>
<dbReference type="InterPro" id="IPR024923">
    <property type="entry name" value="PG_synth_SpoVB"/>
</dbReference>
<evidence type="ECO:0000313" key="8">
    <source>
        <dbReference type="Proteomes" id="UP000217065"/>
    </source>
</evidence>
<evidence type="ECO:0000256" key="1">
    <source>
        <dbReference type="ARBA" id="ARBA00004651"/>
    </source>
</evidence>
<feature type="transmembrane region" description="Helical" evidence="6">
    <location>
        <begin position="228"/>
        <end position="248"/>
    </location>
</feature>
<evidence type="ECO:0000256" key="2">
    <source>
        <dbReference type="ARBA" id="ARBA00022475"/>
    </source>
</evidence>
<feature type="transmembrane region" description="Helical" evidence="6">
    <location>
        <begin position="413"/>
        <end position="432"/>
    </location>
</feature>
<evidence type="ECO:0000256" key="6">
    <source>
        <dbReference type="SAM" id="Phobius"/>
    </source>
</evidence>
<sequence length="520" mass="55258">MKSTLFKSAVILSVAALVSKILGSLFRVPLQNIAGDEVLGIFTLVYPVYMVALILSVAGIPIAISKLIAEARAQQDTAAVRHIYSTARILGIVFGIISFSLIWLFSTPLAEQLGGQETRLALVTVATTLLVAPYMAVYRGYFQGHQSMNPTAISQVIEQFVRVGLILAIAVYLVNANYSAENIAGGIMIGSVFGAIASLIYLLSLYAKSDARVKTETRLTSKEFKTRAKQILTLSLPIAFGAITMALLNMVDSFTIPNALGNYLGSTEDITYQYGIYGRGLTIVQIVTVFASSVILPLIPTISAKLVKGEKAEATKLVNQTFFLTLLLSVPAAVGLVVLTTPINLGLFTDTAGNSVLAIISFSSLFTSLTILGTGVLQGMDKAKLAAWIIVAGVIIKVILNIVLVNVYGLDGAAYSTLAIYVLLFVANGIAIRKVVAIPWFTRPDVMVLIASLVMGAIIYAPMLVVDIEAAGRIAALGYVALAAAIGGAIYFALLLVTKALSPELLQSLPVIGKRFTKTK</sequence>
<dbReference type="CDD" id="cd13124">
    <property type="entry name" value="MATE_SpoVB_like"/>
    <property type="match status" value="1"/>
</dbReference>
<keyword evidence="5 6" id="KW-0472">Membrane</keyword>
<feature type="transmembrane region" description="Helical" evidence="6">
    <location>
        <begin position="476"/>
        <end position="497"/>
    </location>
</feature>
<dbReference type="PANTHER" id="PTHR30250:SF29">
    <property type="entry name" value="POLYSACCHARIDE BIOSYNTHESIS PROTEIN C-TERMINAL DOMAIN-CONTAINING PROTEIN"/>
    <property type="match status" value="1"/>
</dbReference>
<dbReference type="PANTHER" id="PTHR30250">
    <property type="entry name" value="PST FAMILY PREDICTED COLANIC ACID TRANSPORTER"/>
    <property type="match status" value="1"/>
</dbReference>
<keyword evidence="8" id="KW-1185">Reference proteome</keyword>
<dbReference type="InterPro" id="IPR002797">
    <property type="entry name" value="Polysacc_synth"/>
</dbReference>
<feature type="transmembrane region" description="Helical" evidence="6">
    <location>
        <begin position="321"/>
        <end position="343"/>
    </location>
</feature>
<dbReference type="EMBL" id="NOKQ01000220">
    <property type="protein sequence ID" value="OZS77746.1"/>
    <property type="molecule type" value="Genomic_DNA"/>
</dbReference>
<gene>
    <name evidence="7" type="ORF">CF394_11105</name>
</gene>
<evidence type="ECO:0000256" key="3">
    <source>
        <dbReference type="ARBA" id="ARBA00022692"/>
    </source>
</evidence>
<evidence type="ECO:0000256" key="5">
    <source>
        <dbReference type="ARBA" id="ARBA00023136"/>
    </source>
</evidence>
<feature type="transmembrane region" description="Helical" evidence="6">
    <location>
        <begin position="39"/>
        <end position="64"/>
    </location>
</feature>
<dbReference type="OrthoDB" id="9775950at2"/>
<feature type="transmembrane region" description="Helical" evidence="6">
    <location>
        <begin position="444"/>
        <end position="464"/>
    </location>
</feature>
<feature type="transmembrane region" description="Helical" evidence="6">
    <location>
        <begin position="184"/>
        <end position="207"/>
    </location>
</feature>
<accession>A0A264W2C0</accession>
<protein>
    <submittedName>
        <fullName evidence="7">Polysaccharide biosynthesis/transport protein</fullName>
    </submittedName>
</protein>
<keyword evidence="2" id="KW-1003">Cell membrane</keyword>
<keyword evidence="4 6" id="KW-1133">Transmembrane helix</keyword>
<evidence type="ECO:0000313" key="7">
    <source>
        <dbReference type="EMBL" id="OZS77746.1"/>
    </source>
</evidence>
<reference evidence="7 8" key="1">
    <citation type="submission" date="2017-07" db="EMBL/GenBank/DDBJ databases">
        <title>Tetzosporium hominis gen.nov. sp.nov.</title>
        <authorList>
            <person name="Tetz G."/>
            <person name="Tetz V."/>
        </authorList>
    </citation>
    <scope>NUCLEOTIDE SEQUENCE [LARGE SCALE GENOMIC DNA]</scope>
    <source>
        <strain evidence="7 8">VT-49</strain>
    </source>
</reference>
<dbReference type="AlphaFoldDB" id="A0A264W2C0"/>
<feature type="transmembrane region" description="Helical" evidence="6">
    <location>
        <begin position="159"/>
        <end position="178"/>
    </location>
</feature>
<feature type="transmembrane region" description="Helical" evidence="6">
    <location>
        <begin position="276"/>
        <end position="300"/>
    </location>
</feature>
<organism evidence="7 8">
    <name type="scientific">Tetzosporium hominis</name>
    <dbReference type="NCBI Taxonomy" id="2020506"/>
    <lineage>
        <taxon>Bacteria</taxon>
        <taxon>Bacillati</taxon>
        <taxon>Bacillota</taxon>
        <taxon>Bacilli</taxon>
        <taxon>Bacillales</taxon>
        <taxon>Caryophanaceae</taxon>
        <taxon>Tetzosporium</taxon>
    </lineage>
</organism>
<name>A0A264W2C0_9BACL</name>
<feature type="transmembrane region" description="Helical" evidence="6">
    <location>
        <begin position="385"/>
        <end position="407"/>
    </location>
</feature>
<feature type="transmembrane region" description="Helical" evidence="6">
    <location>
        <begin position="85"/>
        <end position="106"/>
    </location>
</feature>
<evidence type="ECO:0000256" key="4">
    <source>
        <dbReference type="ARBA" id="ARBA00022989"/>
    </source>
</evidence>
<proteinExistence type="predicted"/>